<evidence type="ECO:0000256" key="3">
    <source>
        <dbReference type="ARBA" id="ARBA00023237"/>
    </source>
</evidence>
<dbReference type="Gene3D" id="2.170.130.10">
    <property type="entry name" value="TonB-dependent receptor, plug domain"/>
    <property type="match status" value="1"/>
</dbReference>
<dbReference type="Gene3D" id="2.60.40.1120">
    <property type="entry name" value="Carboxypeptidase-like, regulatory domain"/>
    <property type="match status" value="1"/>
</dbReference>
<dbReference type="InterPro" id="IPR008969">
    <property type="entry name" value="CarboxyPept-like_regulatory"/>
</dbReference>
<comment type="subcellular location">
    <subcellularLocation>
        <location evidence="1">Cell outer membrane</location>
    </subcellularLocation>
</comment>
<evidence type="ECO:0000259" key="6">
    <source>
        <dbReference type="Pfam" id="PF14905"/>
    </source>
</evidence>
<protein>
    <submittedName>
        <fullName evidence="7">TonB-dependent receptor</fullName>
    </submittedName>
</protein>
<feature type="region of interest" description="Disordered" evidence="4">
    <location>
        <begin position="803"/>
        <end position="823"/>
    </location>
</feature>
<dbReference type="EMBL" id="PQVF01000006">
    <property type="protein sequence ID" value="POY36705.1"/>
    <property type="molecule type" value="Genomic_DNA"/>
</dbReference>
<dbReference type="InterPro" id="IPR036942">
    <property type="entry name" value="Beta-barrel_TonB_sf"/>
</dbReference>
<evidence type="ECO:0000313" key="7">
    <source>
        <dbReference type="EMBL" id="POY36705.1"/>
    </source>
</evidence>
<dbReference type="Pfam" id="PF14905">
    <property type="entry name" value="OMP_b-brl_3"/>
    <property type="match status" value="1"/>
</dbReference>
<feature type="signal peptide" evidence="5">
    <location>
        <begin position="1"/>
        <end position="21"/>
    </location>
</feature>
<feature type="chain" id="PRO_5015738955" evidence="5">
    <location>
        <begin position="22"/>
        <end position="823"/>
    </location>
</feature>
<dbReference type="Gene3D" id="2.40.170.20">
    <property type="entry name" value="TonB-dependent receptor, beta-barrel domain"/>
    <property type="match status" value="1"/>
</dbReference>
<reference evidence="7 8" key="1">
    <citation type="submission" date="2018-01" db="EMBL/GenBank/DDBJ databases">
        <authorList>
            <person name="Gaut B.S."/>
            <person name="Morton B.R."/>
            <person name="Clegg M.T."/>
            <person name="Duvall M.R."/>
        </authorList>
    </citation>
    <scope>NUCLEOTIDE SEQUENCE [LARGE SCALE GENOMIC DNA]</scope>
    <source>
        <strain evidence="7 8">HR-AV</strain>
    </source>
</reference>
<feature type="domain" description="Outer membrane protein beta-barrel" evidence="6">
    <location>
        <begin position="390"/>
        <end position="794"/>
    </location>
</feature>
<dbReference type="Proteomes" id="UP000236893">
    <property type="component" value="Unassembled WGS sequence"/>
</dbReference>
<dbReference type="SUPFAM" id="SSF49464">
    <property type="entry name" value="Carboxypeptidase regulatory domain-like"/>
    <property type="match status" value="1"/>
</dbReference>
<feature type="compositionally biased region" description="Basic and acidic residues" evidence="4">
    <location>
        <begin position="814"/>
        <end position="823"/>
    </location>
</feature>
<dbReference type="InterPro" id="IPR037066">
    <property type="entry name" value="Plug_dom_sf"/>
</dbReference>
<proteinExistence type="predicted"/>
<dbReference type="GO" id="GO:0009279">
    <property type="term" value="C:cell outer membrane"/>
    <property type="evidence" value="ECO:0007669"/>
    <property type="project" value="UniProtKB-SubCell"/>
</dbReference>
<name>A0A2S5A2D3_9SPHI</name>
<dbReference type="SUPFAM" id="SSF56935">
    <property type="entry name" value="Porins"/>
    <property type="match status" value="1"/>
</dbReference>
<accession>A0A2S5A2D3</accession>
<dbReference type="AlphaFoldDB" id="A0A2S5A2D3"/>
<evidence type="ECO:0000313" key="8">
    <source>
        <dbReference type="Proteomes" id="UP000236893"/>
    </source>
</evidence>
<keyword evidence="5" id="KW-0732">Signal</keyword>
<dbReference type="RefSeq" id="WP_103789008.1">
    <property type="nucleotide sequence ID" value="NZ_PQVF01000006.1"/>
</dbReference>
<dbReference type="InterPro" id="IPR041700">
    <property type="entry name" value="OMP_b-brl_3"/>
</dbReference>
<keyword evidence="8" id="KW-1185">Reference proteome</keyword>
<keyword evidence="7" id="KW-0675">Receptor</keyword>
<dbReference type="Pfam" id="PF13620">
    <property type="entry name" value="CarboxypepD_reg"/>
    <property type="match status" value="1"/>
</dbReference>
<dbReference type="OrthoDB" id="606851at2"/>
<keyword evidence="3" id="KW-0998">Cell outer membrane</keyword>
<comment type="caution">
    <text evidence="7">The sequence shown here is derived from an EMBL/GenBank/DDBJ whole genome shotgun (WGS) entry which is preliminary data.</text>
</comment>
<evidence type="ECO:0000256" key="5">
    <source>
        <dbReference type="SAM" id="SignalP"/>
    </source>
</evidence>
<evidence type="ECO:0000256" key="2">
    <source>
        <dbReference type="ARBA" id="ARBA00023136"/>
    </source>
</evidence>
<keyword evidence="2" id="KW-0472">Membrane</keyword>
<gene>
    <name evidence="7" type="ORF">C3K47_10095</name>
</gene>
<evidence type="ECO:0000256" key="4">
    <source>
        <dbReference type="SAM" id="MobiDB-lite"/>
    </source>
</evidence>
<organism evidence="7 8">
    <name type="scientific">Solitalea longa</name>
    <dbReference type="NCBI Taxonomy" id="2079460"/>
    <lineage>
        <taxon>Bacteria</taxon>
        <taxon>Pseudomonadati</taxon>
        <taxon>Bacteroidota</taxon>
        <taxon>Sphingobacteriia</taxon>
        <taxon>Sphingobacteriales</taxon>
        <taxon>Sphingobacteriaceae</taxon>
        <taxon>Solitalea</taxon>
    </lineage>
</organism>
<dbReference type="PANTHER" id="PTHR40980:SF4">
    <property type="entry name" value="TONB-DEPENDENT RECEPTOR-LIKE BETA-BARREL DOMAIN-CONTAINING PROTEIN"/>
    <property type="match status" value="1"/>
</dbReference>
<dbReference type="PANTHER" id="PTHR40980">
    <property type="entry name" value="PLUG DOMAIN-CONTAINING PROTEIN"/>
    <property type="match status" value="1"/>
</dbReference>
<evidence type="ECO:0000256" key="1">
    <source>
        <dbReference type="ARBA" id="ARBA00004442"/>
    </source>
</evidence>
<sequence length="823" mass="91662">MKTVFTFALGVMALFTSTANAQSIPSNAGLTKIYGAVKSPDQKAAEYVTIALLRAKDSVSVKGLTTDATGTFEFVKVKEGKYLLSITSFDYLPYYSNTFEIKANDAEKNIADITLAKAVKSLKEVTVTGSRPLIEQKLDKTVLNVESSITSNGSTAIEVLQKAPGITVDNEGNISLKGKSGVVVLIDGKQTYLSNSEVADMLKNMSSSSISQVEIMTNPPAKYDAAGNSGVINIKLKKGTNTGFNGSVNGSMGQGNYGKGNAGINMNYRQNYYNVFGNYNFSKRTNMQDLNLLRGFYNEGTLSHMMLQNAEMEMPSHNNRFKAGIDVFLTPKQTLGFLVNGSVGIWESQNPTYSKKVNPNLQTESSSYSQNHIDEDWNNFTYNTNYKYSIDSNGRELSADVDIAHNKYGANQLYNTTFYNEQGMEDPGTPQLIQKGLLPSSANIFAAKVDYTHPLSKSAKIEGGLKSSFVSTKNAIDYYDQLNNGDWQLNGQTSNHFDYDENINAAYINFNKEIKKFSFQLGLRGEQTRTKGNQRATNEVAERNYFQLFPTAYVKYEVNKNNALQVSYSRRVNRPDYESLNPFRNEIDPYTYQLGNPLLKPQISNGVEFSHVLKGKYTTTINYSKTTDVMTDLTAPGVKPNSVYITKANLSTLDNYGISFSAPINFTKWWSANAYANVFHNSYKGKYLNDNVNRQQTTFSFNAQNTFTFADGFSGEISGFYNSKMIEGIIDIYPMWMISAGIQKAILNKKGSVKLNVNDIFNSQEFKGKIKYSTMDIDVKNRWDSQVATLSFTYRFGNSNLKTAQHNNTSSNEEANRAKQGKD</sequence>
<feature type="compositionally biased region" description="Polar residues" evidence="4">
    <location>
        <begin position="803"/>
        <end position="813"/>
    </location>
</feature>